<dbReference type="Proteomes" id="UP000005838">
    <property type="component" value="Unassembled WGS sequence"/>
</dbReference>
<name>J0F7A9_HELPX</name>
<sequence>MAYYGIIKYNYAKAANQKVQQLSYGGGVELLVDFITTYSNKNRG</sequence>
<dbReference type="AlphaFoldDB" id="J0F7A9"/>
<dbReference type="PATRIC" id="fig|992080.3.peg.1261"/>
<dbReference type="EMBL" id="AKPP01000003">
    <property type="protein sequence ID" value="EJC07949.1"/>
    <property type="molecule type" value="Genomic_DNA"/>
</dbReference>
<reference evidence="1 2" key="1">
    <citation type="journal article" date="2013" name="Pathog. Dis.">
        <title>Genome sequences of 65 Helicobacter pylori strains isolated from asymptomatic individuals and patients with gastric cancer, peptic ulcer disease, or gastritis.</title>
        <authorList>
            <person name="Blanchard T.G."/>
            <person name="Czinn S.J."/>
            <person name="Correa P."/>
            <person name="Nakazawa T."/>
            <person name="Keelan M."/>
            <person name="Morningstar L."/>
            <person name="Santana-Cruz I."/>
            <person name="Maroo A."/>
            <person name="McCracken C."/>
            <person name="Shefchek K."/>
            <person name="Daugherty S."/>
            <person name="Song Y."/>
            <person name="Fraser C.M."/>
            <person name="Fricke W.F."/>
        </authorList>
    </citation>
    <scope>NUCLEOTIDE SEQUENCE [LARGE SCALE GENOMIC DNA]</scope>
    <source>
        <strain evidence="1 2">Hp P-15</strain>
    </source>
</reference>
<evidence type="ECO:0000313" key="1">
    <source>
        <dbReference type="EMBL" id="EJC07949.1"/>
    </source>
</evidence>
<evidence type="ECO:0000313" key="2">
    <source>
        <dbReference type="Proteomes" id="UP000005838"/>
    </source>
</evidence>
<gene>
    <name evidence="1" type="ORF">HPHPP15_1287</name>
</gene>
<protein>
    <submittedName>
        <fullName evidence="1">Putative outer membrane protein</fullName>
    </submittedName>
</protein>
<proteinExistence type="predicted"/>
<comment type="caution">
    <text evidence="1">The sequence shown here is derived from an EMBL/GenBank/DDBJ whole genome shotgun (WGS) entry which is preliminary data.</text>
</comment>
<organism evidence="1 2">
    <name type="scientific">Helicobacter pylori Hp P-15</name>
    <dbReference type="NCBI Taxonomy" id="992080"/>
    <lineage>
        <taxon>Bacteria</taxon>
        <taxon>Pseudomonadati</taxon>
        <taxon>Campylobacterota</taxon>
        <taxon>Epsilonproteobacteria</taxon>
        <taxon>Campylobacterales</taxon>
        <taxon>Helicobacteraceae</taxon>
        <taxon>Helicobacter</taxon>
    </lineage>
</organism>
<accession>J0F7A9</accession>